<protein>
    <submittedName>
        <fullName evidence="1">Uncharacterized protein</fullName>
    </submittedName>
</protein>
<evidence type="ECO:0000313" key="2">
    <source>
        <dbReference type="Proteomes" id="UP000321717"/>
    </source>
</evidence>
<dbReference type="AlphaFoldDB" id="A0A512HLD4"/>
<gene>
    <name evidence="1" type="ORF">RNA01_31850</name>
</gene>
<sequence>MRAARPDRASRPNSLTRHKAIVAPHPTARLIGVGSKNARGEQIHKPCNAGLGTLAALGTLALTVTSSLSADDPIKLGYLAFCRFRGGCVSGDQGEFCFLGIWNAKTPQRELRGYFN</sequence>
<dbReference type="EMBL" id="BJZP01000017">
    <property type="protein sequence ID" value="GEO86253.1"/>
    <property type="molecule type" value="Genomic_DNA"/>
</dbReference>
<proteinExistence type="predicted"/>
<evidence type="ECO:0000313" key="1">
    <source>
        <dbReference type="EMBL" id="GEO86253.1"/>
    </source>
</evidence>
<comment type="caution">
    <text evidence="1">The sequence shown here is derived from an EMBL/GenBank/DDBJ whole genome shotgun (WGS) entry which is preliminary data.</text>
</comment>
<organism evidence="1 2">
    <name type="scientific">Ciceribacter naphthalenivorans</name>
    <dbReference type="NCBI Taxonomy" id="1118451"/>
    <lineage>
        <taxon>Bacteria</taxon>
        <taxon>Pseudomonadati</taxon>
        <taxon>Pseudomonadota</taxon>
        <taxon>Alphaproteobacteria</taxon>
        <taxon>Hyphomicrobiales</taxon>
        <taxon>Rhizobiaceae</taxon>
        <taxon>Ciceribacter</taxon>
    </lineage>
</organism>
<reference evidence="1 2" key="1">
    <citation type="submission" date="2019-07" db="EMBL/GenBank/DDBJ databases">
        <title>Whole genome shotgun sequence of Rhizobium naphthalenivorans NBRC 107585.</title>
        <authorList>
            <person name="Hosoyama A."/>
            <person name="Uohara A."/>
            <person name="Ohji S."/>
            <person name="Ichikawa N."/>
        </authorList>
    </citation>
    <scope>NUCLEOTIDE SEQUENCE [LARGE SCALE GENOMIC DNA]</scope>
    <source>
        <strain evidence="1 2">NBRC 107585</strain>
    </source>
</reference>
<accession>A0A512HLD4</accession>
<dbReference type="Proteomes" id="UP000321717">
    <property type="component" value="Unassembled WGS sequence"/>
</dbReference>
<keyword evidence="2" id="KW-1185">Reference proteome</keyword>
<name>A0A512HLD4_9HYPH</name>